<dbReference type="EMBL" id="ASPP01002081">
    <property type="protein sequence ID" value="ETO34972.1"/>
    <property type="molecule type" value="Genomic_DNA"/>
</dbReference>
<protein>
    <submittedName>
        <fullName evidence="2">Uncharacterized protein</fullName>
    </submittedName>
</protein>
<feature type="transmembrane region" description="Helical" evidence="1">
    <location>
        <begin position="79"/>
        <end position="104"/>
    </location>
</feature>
<dbReference type="AlphaFoldDB" id="X6PBD8"/>
<keyword evidence="1" id="KW-1133">Transmembrane helix</keyword>
<feature type="transmembrane region" description="Helical" evidence="1">
    <location>
        <begin position="147"/>
        <end position="168"/>
    </location>
</feature>
<sequence length="257" mass="28965">SNIFFFVYCFISLTSKKKKVVVAFEHRSNFFENRIVKFGFAGAFLLGGFLYWVGGIQLAKTINDSVAHAGQSVRYHVSGFAGTVFIEATFVALIVIALDVDIVFNYFSKNERLRIYYVFNTILAFTSLVAFFSYAGWRAYGTGLDQSTAGCVAAGWFFVLISCIYWYVIEFIDICCKCSTSAQACVKEKGPTLKLAGVIILLFGAFLVMVGMWSIATTSNKKTNAYYAGYGFFVFFYCLFLAFDIYLGKFIQQRRKQ</sequence>
<evidence type="ECO:0000313" key="2">
    <source>
        <dbReference type="EMBL" id="ETO34972.1"/>
    </source>
</evidence>
<feature type="transmembrane region" description="Helical" evidence="1">
    <location>
        <begin position="195"/>
        <end position="215"/>
    </location>
</feature>
<gene>
    <name evidence="2" type="ORF">RFI_02102</name>
</gene>
<organism evidence="2 3">
    <name type="scientific">Reticulomyxa filosa</name>
    <dbReference type="NCBI Taxonomy" id="46433"/>
    <lineage>
        <taxon>Eukaryota</taxon>
        <taxon>Sar</taxon>
        <taxon>Rhizaria</taxon>
        <taxon>Retaria</taxon>
        <taxon>Foraminifera</taxon>
        <taxon>Monothalamids</taxon>
        <taxon>Reticulomyxidae</taxon>
        <taxon>Reticulomyxa</taxon>
    </lineage>
</organism>
<accession>X6PBD8</accession>
<feature type="transmembrane region" description="Helical" evidence="1">
    <location>
        <begin position="116"/>
        <end position="135"/>
    </location>
</feature>
<evidence type="ECO:0000256" key="1">
    <source>
        <dbReference type="SAM" id="Phobius"/>
    </source>
</evidence>
<proteinExistence type="predicted"/>
<feature type="transmembrane region" description="Helical" evidence="1">
    <location>
        <begin position="35"/>
        <end position="59"/>
    </location>
</feature>
<name>X6PBD8_RETFI</name>
<dbReference type="Proteomes" id="UP000023152">
    <property type="component" value="Unassembled WGS sequence"/>
</dbReference>
<reference evidence="2 3" key="1">
    <citation type="journal article" date="2013" name="Curr. Biol.">
        <title>The Genome of the Foraminiferan Reticulomyxa filosa.</title>
        <authorList>
            <person name="Glockner G."/>
            <person name="Hulsmann N."/>
            <person name="Schleicher M."/>
            <person name="Noegel A.A."/>
            <person name="Eichinger L."/>
            <person name="Gallinger C."/>
            <person name="Pawlowski J."/>
            <person name="Sierra R."/>
            <person name="Euteneuer U."/>
            <person name="Pillet L."/>
            <person name="Moustafa A."/>
            <person name="Platzer M."/>
            <person name="Groth M."/>
            <person name="Szafranski K."/>
            <person name="Schliwa M."/>
        </authorList>
    </citation>
    <scope>NUCLEOTIDE SEQUENCE [LARGE SCALE GENOMIC DNA]</scope>
</reference>
<feature type="transmembrane region" description="Helical" evidence="1">
    <location>
        <begin position="227"/>
        <end position="247"/>
    </location>
</feature>
<keyword evidence="1" id="KW-0812">Transmembrane</keyword>
<feature type="non-terminal residue" evidence="2">
    <location>
        <position position="1"/>
    </location>
</feature>
<keyword evidence="1" id="KW-0472">Membrane</keyword>
<keyword evidence="3" id="KW-1185">Reference proteome</keyword>
<evidence type="ECO:0000313" key="3">
    <source>
        <dbReference type="Proteomes" id="UP000023152"/>
    </source>
</evidence>
<comment type="caution">
    <text evidence="2">The sequence shown here is derived from an EMBL/GenBank/DDBJ whole genome shotgun (WGS) entry which is preliminary data.</text>
</comment>